<keyword evidence="3" id="KW-0067">ATP-binding</keyword>
<evidence type="ECO:0000256" key="4">
    <source>
        <dbReference type="SAM" id="MobiDB-lite"/>
    </source>
</evidence>
<evidence type="ECO:0000313" key="7">
    <source>
        <dbReference type="EMBL" id="KAL2915869.1"/>
    </source>
</evidence>
<feature type="region of interest" description="Disordered" evidence="4">
    <location>
        <begin position="949"/>
        <end position="991"/>
    </location>
</feature>
<feature type="compositionally biased region" description="Low complexity" evidence="4">
    <location>
        <begin position="141"/>
        <end position="158"/>
    </location>
</feature>
<dbReference type="Pfam" id="PF00271">
    <property type="entry name" value="Helicase_C"/>
    <property type="match status" value="1"/>
</dbReference>
<dbReference type="InterPro" id="IPR027417">
    <property type="entry name" value="P-loop_NTPase"/>
</dbReference>
<dbReference type="SUPFAM" id="SSF52540">
    <property type="entry name" value="P-loop containing nucleoside triphosphate hydrolases"/>
    <property type="match status" value="2"/>
</dbReference>
<dbReference type="PANTHER" id="PTHR47161">
    <property type="entry name" value="LYMPHOID-SPECIFIC HELICASE"/>
    <property type="match status" value="1"/>
</dbReference>
<keyword evidence="1" id="KW-0547">Nucleotide-binding</keyword>
<name>A0ABR4N8T9_9FUNG</name>
<dbReference type="CDD" id="cd18793">
    <property type="entry name" value="SF2_C_SNF"/>
    <property type="match status" value="1"/>
</dbReference>
<dbReference type="Proteomes" id="UP001527925">
    <property type="component" value="Unassembled WGS sequence"/>
</dbReference>
<dbReference type="InterPro" id="IPR000330">
    <property type="entry name" value="SNF2_N"/>
</dbReference>
<accession>A0ABR4N8T9</accession>
<gene>
    <name evidence="7" type="primary">IRC5</name>
    <name evidence="7" type="ORF">HK105_204570</name>
</gene>
<protein>
    <submittedName>
        <fullName evidence="7">ATPase</fullName>
    </submittedName>
</protein>
<reference evidence="7 8" key="1">
    <citation type="submission" date="2023-09" db="EMBL/GenBank/DDBJ databases">
        <title>Pangenome analysis of Batrachochytrium dendrobatidis and related Chytrids.</title>
        <authorList>
            <person name="Yacoub M.N."/>
            <person name="Stajich J.E."/>
            <person name="James T.Y."/>
        </authorList>
    </citation>
    <scope>NUCLEOTIDE SEQUENCE [LARGE SCALE GENOMIC DNA]</scope>
    <source>
        <strain evidence="7 8">JEL0888</strain>
    </source>
</reference>
<dbReference type="InterPro" id="IPR038718">
    <property type="entry name" value="SNF2-like_sf"/>
</dbReference>
<organism evidence="7 8">
    <name type="scientific">Polyrhizophydium stewartii</name>
    <dbReference type="NCBI Taxonomy" id="2732419"/>
    <lineage>
        <taxon>Eukaryota</taxon>
        <taxon>Fungi</taxon>
        <taxon>Fungi incertae sedis</taxon>
        <taxon>Chytridiomycota</taxon>
        <taxon>Chytridiomycota incertae sedis</taxon>
        <taxon>Chytridiomycetes</taxon>
        <taxon>Rhizophydiales</taxon>
        <taxon>Rhizophydiales incertae sedis</taxon>
        <taxon>Polyrhizophydium</taxon>
    </lineage>
</organism>
<feature type="compositionally biased region" description="Basic and acidic residues" evidence="4">
    <location>
        <begin position="568"/>
        <end position="592"/>
    </location>
</feature>
<evidence type="ECO:0000256" key="2">
    <source>
        <dbReference type="ARBA" id="ARBA00022801"/>
    </source>
</evidence>
<keyword evidence="8" id="KW-1185">Reference proteome</keyword>
<evidence type="ECO:0000256" key="3">
    <source>
        <dbReference type="ARBA" id="ARBA00022840"/>
    </source>
</evidence>
<proteinExistence type="predicted"/>
<dbReference type="Gene3D" id="3.40.50.10810">
    <property type="entry name" value="Tandem AAA-ATPase domain"/>
    <property type="match status" value="1"/>
</dbReference>
<feature type="compositionally biased region" description="Acidic residues" evidence="4">
    <location>
        <begin position="965"/>
        <end position="991"/>
    </location>
</feature>
<evidence type="ECO:0000259" key="6">
    <source>
        <dbReference type="PROSITE" id="PS51194"/>
    </source>
</evidence>
<dbReference type="PROSITE" id="PS51192">
    <property type="entry name" value="HELICASE_ATP_BIND_1"/>
    <property type="match status" value="1"/>
</dbReference>
<dbReference type="SMART" id="SM00490">
    <property type="entry name" value="HELICc"/>
    <property type="match status" value="1"/>
</dbReference>
<sequence>MLEDSEVRAANAPADTAPEDTQPRSAARGDSPHPEAQGAEPTPSTDGDAAALAPALAAADEQRPEPVVGTLSGEKRLDNESDAEYHRRLWALQESEFDRVQREQRQKRLKFLVERAGIYSKWLAEKLEARQKSIQTNSPRAPAASAAAGTVDAAVAAADDSDQGGSDGGAGEARSADRGVRPAIVDPDPETEASRVTRRRSARTSASADAAKGDRAGSVPADQSSLQAPESGRKKRRKSSASAKQSKRVRGSEFGRGAEGGDDAAGPIAAPAARTASRQPSLVTGCVMRDYQIVGMEWLISLYDNGLNGILADEMGLGKTLQTIAFLAHLREMGTKGPFLVVAPMSTLANWVSEVERFTPSVPVLLYYGDQKKREYLRKNEMNFAKKNYPVIVTSYEICMRDRKYLQNVLWRYIIIDEGHRIKNLDCKLIRELKSYKSANRLLLTGTPLQNNLSELWSLLNFLMPEIFDDLTAFEEWFQFANELSAANDSSDATRLLGQESRTWMVNSLHQVLKPFLLRRVKSEAAVDLPKKREYLLYAPLLPKQKELYDATLRGVLKETVAENLRRQHKIDVGDPQKENAEPEGGDARPDSDSAADSFGVRRTRSKERVDYTELSEKKYFESLAHQSAKPLRESVRVEESASKFIARALQSQGLKVAMMQLRKICNHPYLFDIEGEGGDGQGNTVETEPAQGSDAPAVKLPEIVAWSGKMLVLDRLLPALFERGHKVLVFSQMTRMLDIIADWCALVKGWSFCRIDGSVKIEDRCQQLHEFNTNPNTRLFLLSTRAGGLGINLTAADTVIIFDSDWNPQVDLQAQDRVHRIGQHRPVIVYRLITTNSVERRILDCAQSKRKLEKLVIHKGHFKGSRRYYKSNRETSLAELAMILASEEAEHANTGLGDTTDKIPHPESVLTNEVLGRILDRRPKAYEASAAEGVDEDETGAFAVVAEADADEQNDALAGMQDAAEPDAEPEMDLGLSDEDDIAADDEVAD</sequence>
<feature type="compositionally biased region" description="Low complexity" evidence="4">
    <location>
        <begin position="49"/>
        <end position="59"/>
    </location>
</feature>
<evidence type="ECO:0000256" key="1">
    <source>
        <dbReference type="ARBA" id="ARBA00022741"/>
    </source>
</evidence>
<dbReference type="SMART" id="SM00487">
    <property type="entry name" value="DEXDc"/>
    <property type="match status" value="1"/>
</dbReference>
<dbReference type="InterPro" id="IPR014001">
    <property type="entry name" value="Helicase_ATP-bd"/>
</dbReference>
<evidence type="ECO:0000259" key="5">
    <source>
        <dbReference type="PROSITE" id="PS51192"/>
    </source>
</evidence>
<feature type="domain" description="Helicase C-terminal" evidence="6">
    <location>
        <begin position="713"/>
        <end position="882"/>
    </location>
</feature>
<keyword evidence="2" id="KW-0378">Hydrolase</keyword>
<feature type="compositionally biased region" description="Basic residues" evidence="4">
    <location>
        <begin position="233"/>
        <end position="249"/>
    </location>
</feature>
<comment type="caution">
    <text evidence="7">The sequence shown here is derived from an EMBL/GenBank/DDBJ whole genome shotgun (WGS) entry which is preliminary data.</text>
</comment>
<dbReference type="PROSITE" id="PS51194">
    <property type="entry name" value="HELICASE_CTER"/>
    <property type="match status" value="1"/>
</dbReference>
<dbReference type="EMBL" id="JADGIZ020000020">
    <property type="protein sequence ID" value="KAL2915869.1"/>
    <property type="molecule type" value="Genomic_DNA"/>
</dbReference>
<feature type="domain" description="Helicase ATP-binding" evidence="5">
    <location>
        <begin position="300"/>
        <end position="466"/>
    </location>
</feature>
<feature type="region of interest" description="Disordered" evidence="4">
    <location>
        <begin position="1"/>
        <end position="81"/>
    </location>
</feature>
<feature type="region of interest" description="Disordered" evidence="4">
    <location>
        <begin position="132"/>
        <end position="276"/>
    </location>
</feature>
<dbReference type="InterPro" id="IPR049730">
    <property type="entry name" value="SNF2/RAD54-like_C"/>
</dbReference>
<feature type="region of interest" description="Disordered" evidence="4">
    <location>
        <begin position="568"/>
        <end position="603"/>
    </location>
</feature>
<dbReference type="PANTHER" id="PTHR47161:SF1">
    <property type="entry name" value="LYMPHOID-SPECIFIC HELICASE"/>
    <property type="match status" value="1"/>
</dbReference>
<dbReference type="Pfam" id="PF00176">
    <property type="entry name" value="SNF2-rel_dom"/>
    <property type="match status" value="1"/>
</dbReference>
<dbReference type="InterPro" id="IPR001650">
    <property type="entry name" value="Helicase_C-like"/>
</dbReference>
<dbReference type="Gene3D" id="3.40.50.300">
    <property type="entry name" value="P-loop containing nucleotide triphosphate hydrolases"/>
    <property type="match status" value="1"/>
</dbReference>
<feature type="compositionally biased region" description="Low complexity" evidence="4">
    <location>
        <begin position="264"/>
        <end position="276"/>
    </location>
</feature>
<evidence type="ECO:0000313" key="8">
    <source>
        <dbReference type="Proteomes" id="UP001527925"/>
    </source>
</evidence>